<protein>
    <submittedName>
        <fullName evidence="1">Uncharacterized protein</fullName>
    </submittedName>
</protein>
<evidence type="ECO:0000313" key="1">
    <source>
        <dbReference type="EMBL" id="RUA21978.1"/>
    </source>
</evidence>
<organism evidence="1">
    <name type="scientific">Billgrantia gudaonensis</name>
    <dbReference type="NCBI Taxonomy" id="376427"/>
    <lineage>
        <taxon>Bacteria</taxon>
        <taxon>Pseudomonadati</taxon>
        <taxon>Pseudomonadota</taxon>
        <taxon>Gammaproteobacteria</taxon>
        <taxon>Oceanospirillales</taxon>
        <taxon>Halomonadaceae</taxon>
        <taxon>Billgrantia</taxon>
    </lineage>
</organism>
<gene>
    <name evidence="1" type="ORF">DSL92_08680</name>
</gene>
<name>A0A3S0QFJ8_9GAMM</name>
<accession>A0A3S0QFJ8</accession>
<reference evidence="1" key="1">
    <citation type="submission" date="2018-12" db="EMBL/GenBank/DDBJ databases">
        <authorList>
            <person name="Jadhav K."/>
            <person name="Kushwaha B."/>
            <person name="Jadhav I."/>
        </authorList>
    </citation>
    <scope>NUCLEOTIDE SEQUENCE [LARGE SCALE GENOMIC DNA]</scope>
    <source>
        <strain evidence="1">SBS 10</strain>
    </source>
</reference>
<dbReference type="EMBL" id="RXHI01000028">
    <property type="protein sequence ID" value="RUA21978.1"/>
    <property type="molecule type" value="Genomic_DNA"/>
</dbReference>
<dbReference type="AlphaFoldDB" id="A0A3S0QFJ8"/>
<sequence>MMELAKVMPNRWMPEASLRVNVLDNDKGADQDLSLTQVVHDETIYEFDEGSNSLTIGTDGGELTINRDGSYTFTADDVTPVSVPGNSMDDWQDGTDGLWGFGTGNSPLARMV</sequence>
<comment type="caution">
    <text evidence="1">The sequence shown here is derived from an EMBL/GenBank/DDBJ whole genome shotgun (WGS) entry which is preliminary data.</text>
</comment>
<proteinExistence type="predicted"/>